<dbReference type="CDD" id="cd07344">
    <property type="entry name" value="M48_yhfN_like"/>
    <property type="match status" value="1"/>
</dbReference>
<evidence type="ECO:0000313" key="3">
    <source>
        <dbReference type="Proteomes" id="UP000295341"/>
    </source>
</evidence>
<dbReference type="AlphaFoldDB" id="A0A4S3JZQ3"/>
<dbReference type="InterPro" id="IPR002725">
    <property type="entry name" value="YgjP-like_metallopeptidase"/>
</dbReference>
<evidence type="ECO:0000259" key="1">
    <source>
        <dbReference type="Pfam" id="PF01863"/>
    </source>
</evidence>
<dbReference type="EMBL" id="SOBT01000008">
    <property type="protein sequence ID" value="TDU32184.1"/>
    <property type="molecule type" value="Genomic_DNA"/>
</dbReference>
<dbReference type="OrthoDB" id="9000630at2"/>
<reference evidence="2 3" key="1">
    <citation type="submission" date="2019-03" db="EMBL/GenBank/DDBJ databases">
        <title>Genomic Encyclopedia of Type Strains, Phase IV (KMG-IV): sequencing the most valuable type-strain genomes for metagenomic binning, comparative biology and taxonomic classification.</title>
        <authorList>
            <person name="Goeker M."/>
        </authorList>
    </citation>
    <scope>NUCLEOTIDE SEQUENCE [LARGE SCALE GENOMIC DNA]</scope>
    <source>
        <strain evidence="2 3">DSM 26377</strain>
    </source>
</reference>
<sequence length="176" mass="20418">MAVREQGPDPQIVLRYVGAYPAATQEQVRRLVVENRLAEYLQRKYPGTHDVQTDGALYEYALDLKQAHLRSSGPLHKVIWQNKMDVMQKVLGLNTAISRVQGGRLKAKAEIRIASLFKRTAPEFLEMVVVHELAHLRERDHDKAFYQLCRHMMPDYHQVEFDLRLLMLNEEIGSRP</sequence>
<keyword evidence="3" id="KW-1185">Reference proteome</keyword>
<proteinExistence type="predicted"/>
<dbReference type="RefSeq" id="WP_133880703.1">
    <property type="nucleotide sequence ID" value="NZ_MWIN01000030.1"/>
</dbReference>
<comment type="caution">
    <text evidence="2">The sequence shown here is derived from an EMBL/GenBank/DDBJ whole genome shotgun (WGS) entry which is preliminary data.</text>
</comment>
<evidence type="ECO:0000313" key="2">
    <source>
        <dbReference type="EMBL" id="TDU32184.1"/>
    </source>
</evidence>
<accession>A0A4S3JZQ3</accession>
<dbReference type="PANTHER" id="PTHR30399:SF1">
    <property type="entry name" value="UTP PYROPHOSPHATASE"/>
    <property type="match status" value="1"/>
</dbReference>
<protein>
    <recommendedName>
        <fullName evidence="1">YgjP-like metallopeptidase domain-containing protein</fullName>
    </recommendedName>
</protein>
<dbReference type="Proteomes" id="UP000295341">
    <property type="component" value="Unassembled WGS sequence"/>
</dbReference>
<gene>
    <name evidence="2" type="ORF">DFR24_1573</name>
</gene>
<dbReference type="Gene3D" id="3.30.2010.10">
    <property type="entry name" value="Metalloproteases ('zincins'), catalytic domain"/>
    <property type="match status" value="1"/>
</dbReference>
<dbReference type="InterPro" id="IPR053136">
    <property type="entry name" value="UTP_pyrophosphatase-like"/>
</dbReference>
<dbReference type="Pfam" id="PF01863">
    <property type="entry name" value="YgjP-like"/>
    <property type="match status" value="1"/>
</dbReference>
<organism evidence="2 3">
    <name type="scientific">Panacagrimonas perspica</name>
    <dbReference type="NCBI Taxonomy" id="381431"/>
    <lineage>
        <taxon>Bacteria</taxon>
        <taxon>Pseudomonadati</taxon>
        <taxon>Pseudomonadota</taxon>
        <taxon>Gammaproteobacteria</taxon>
        <taxon>Nevskiales</taxon>
        <taxon>Nevskiaceae</taxon>
        <taxon>Panacagrimonas</taxon>
    </lineage>
</organism>
<dbReference type="PANTHER" id="PTHR30399">
    <property type="entry name" value="UNCHARACTERIZED PROTEIN YGJP"/>
    <property type="match status" value="1"/>
</dbReference>
<name>A0A4S3JZQ3_9GAMM</name>
<feature type="domain" description="YgjP-like metallopeptidase" evidence="1">
    <location>
        <begin position="103"/>
        <end position="163"/>
    </location>
</feature>